<evidence type="ECO:0000256" key="2">
    <source>
        <dbReference type="SAM" id="Phobius"/>
    </source>
</evidence>
<keyword evidence="4" id="KW-1185">Reference proteome</keyword>
<feature type="region of interest" description="Disordered" evidence="1">
    <location>
        <begin position="77"/>
        <end position="105"/>
    </location>
</feature>
<name>A0A232FG78_9HYME</name>
<evidence type="ECO:0000313" key="3">
    <source>
        <dbReference type="EMBL" id="OXU29685.1"/>
    </source>
</evidence>
<accession>A0A232FG78</accession>
<sequence>MDLYNQIRRCIIRCIVFTVTILLYTYHLFIRSSAYAMEQNSTAIESNESTMGGETVEPELLHQLEDPTTLSRIRRSIINAPSRQNRDGSPRYRQDAKGVQRRIYK</sequence>
<protein>
    <submittedName>
        <fullName evidence="3">Uncharacterized protein</fullName>
    </submittedName>
</protein>
<comment type="caution">
    <text evidence="3">The sequence shown here is derived from an EMBL/GenBank/DDBJ whole genome shotgun (WGS) entry which is preliminary data.</text>
</comment>
<dbReference type="AlphaFoldDB" id="A0A232FG78"/>
<evidence type="ECO:0000256" key="1">
    <source>
        <dbReference type="SAM" id="MobiDB-lite"/>
    </source>
</evidence>
<dbReference type="EMBL" id="NNAY01000255">
    <property type="protein sequence ID" value="OXU29685.1"/>
    <property type="molecule type" value="Genomic_DNA"/>
</dbReference>
<keyword evidence="2" id="KW-0472">Membrane</keyword>
<gene>
    <name evidence="3" type="ORF">TSAR_007871</name>
</gene>
<feature type="transmembrane region" description="Helical" evidence="2">
    <location>
        <begin position="12"/>
        <end position="30"/>
    </location>
</feature>
<keyword evidence="2" id="KW-0812">Transmembrane</keyword>
<feature type="compositionally biased region" description="Basic and acidic residues" evidence="1">
    <location>
        <begin position="84"/>
        <end position="98"/>
    </location>
</feature>
<keyword evidence="2" id="KW-1133">Transmembrane helix</keyword>
<organism evidence="3 4">
    <name type="scientific">Trichomalopsis sarcophagae</name>
    <dbReference type="NCBI Taxonomy" id="543379"/>
    <lineage>
        <taxon>Eukaryota</taxon>
        <taxon>Metazoa</taxon>
        <taxon>Ecdysozoa</taxon>
        <taxon>Arthropoda</taxon>
        <taxon>Hexapoda</taxon>
        <taxon>Insecta</taxon>
        <taxon>Pterygota</taxon>
        <taxon>Neoptera</taxon>
        <taxon>Endopterygota</taxon>
        <taxon>Hymenoptera</taxon>
        <taxon>Apocrita</taxon>
        <taxon>Proctotrupomorpha</taxon>
        <taxon>Chalcidoidea</taxon>
        <taxon>Pteromalidae</taxon>
        <taxon>Pteromalinae</taxon>
        <taxon>Trichomalopsis</taxon>
    </lineage>
</organism>
<reference evidence="3 4" key="1">
    <citation type="journal article" date="2017" name="Curr. Biol.">
        <title>The Evolution of Venom by Co-option of Single-Copy Genes.</title>
        <authorList>
            <person name="Martinson E.O."/>
            <person name="Mrinalini"/>
            <person name="Kelkar Y.D."/>
            <person name="Chang C.H."/>
            <person name="Werren J.H."/>
        </authorList>
    </citation>
    <scope>NUCLEOTIDE SEQUENCE [LARGE SCALE GENOMIC DNA]</scope>
    <source>
        <strain evidence="3 4">Alberta</strain>
        <tissue evidence="3">Whole body</tissue>
    </source>
</reference>
<evidence type="ECO:0000313" key="4">
    <source>
        <dbReference type="Proteomes" id="UP000215335"/>
    </source>
</evidence>
<dbReference type="Proteomes" id="UP000215335">
    <property type="component" value="Unassembled WGS sequence"/>
</dbReference>
<proteinExistence type="predicted"/>